<dbReference type="PANTHER" id="PTHR38659:SF2">
    <property type="entry name" value="HDIG DOMAIN PROTEIN"/>
    <property type="match status" value="1"/>
</dbReference>
<dbReference type="EMBL" id="VUNH01000003">
    <property type="protein sequence ID" value="MST55203.1"/>
    <property type="molecule type" value="Genomic_DNA"/>
</dbReference>
<comment type="caution">
    <text evidence="1">The sequence shown here is derived from an EMBL/GenBank/DDBJ whole genome shotgun (WGS) entry which is preliminary data.</text>
</comment>
<sequence>MIPTPQEAYELLKEYNTGEFHLKHGRIVGDVMRWFAVDQGFGDEADFWQTVGILHDLDFEKYPEQHCVKEEEIMREHGVDERIIHATTSHGFGLTGIAARPEHRMEKILFAADELTGLIGAVAVMRPSKSVSDLEVKSVKKKFKDKSFAAGCSRDVIRQGTEMLGWELDELIGKTIEAMRASENAD</sequence>
<organism evidence="1 2">
    <name type="scientific">Pyramidobacter porci</name>
    <dbReference type="NCBI Taxonomy" id="2605789"/>
    <lineage>
        <taxon>Bacteria</taxon>
        <taxon>Thermotogati</taxon>
        <taxon>Synergistota</taxon>
        <taxon>Synergistia</taxon>
        <taxon>Synergistales</taxon>
        <taxon>Dethiosulfovibrionaceae</taxon>
        <taxon>Pyramidobacter</taxon>
    </lineage>
</organism>
<evidence type="ECO:0000313" key="1">
    <source>
        <dbReference type="EMBL" id="MST55203.1"/>
    </source>
</evidence>
<dbReference type="RefSeq" id="WP_154528303.1">
    <property type="nucleotide sequence ID" value="NZ_JAXDZJ010000028.1"/>
</dbReference>
<proteinExistence type="predicted"/>
<evidence type="ECO:0000313" key="2">
    <source>
        <dbReference type="Proteomes" id="UP000473699"/>
    </source>
</evidence>
<dbReference type="GO" id="GO:0016787">
    <property type="term" value="F:hydrolase activity"/>
    <property type="evidence" value="ECO:0007669"/>
    <property type="project" value="UniProtKB-KW"/>
</dbReference>
<gene>
    <name evidence="1" type="ORF">FYJ74_03990</name>
</gene>
<name>A0A6L5YAI3_9BACT</name>
<protein>
    <submittedName>
        <fullName evidence="1">Hydrolase</fullName>
    </submittedName>
</protein>
<reference evidence="1 2" key="1">
    <citation type="submission" date="2019-08" db="EMBL/GenBank/DDBJ databases">
        <title>In-depth cultivation of the pig gut microbiome towards novel bacterial diversity and tailored functional studies.</title>
        <authorList>
            <person name="Wylensek D."/>
            <person name="Hitch T.C.A."/>
            <person name="Clavel T."/>
        </authorList>
    </citation>
    <scope>NUCLEOTIDE SEQUENCE [LARGE SCALE GENOMIC DNA]</scope>
    <source>
        <strain evidence="1 2">SM-530-WT-4B</strain>
    </source>
</reference>
<dbReference type="AlphaFoldDB" id="A0A6L5YAI3"/>
<accession>A0A6L5YAI3</accession>
<dbReference type="SUPFAM" id="SSF109604">
    <property type="entry name" value="HD-domain/PDEase-like"/>
    <property type="match status" value="1"/>
</dbReference>
<dbReference type="Proteomes" id="UP000473699">
    <property type="component" value="Unassembled WGS sequence"/>
</dbReference>
<keyword evidence="1" id="KW-0378">Hydrolase</keyword>
<dbReference type="PANTHER" id="PTHR38659">
    <property type="entry name" value="METAL-DEPENDENT PHOSPHOHYDROLASE"/>
    <property type="match status" value="1"/>
</dbReference>
<keyword evidence="2" id="KW-1185">Reference proteome</keyword>